<comment type="caution">
    <text evidence="1">The sequence shown here is derived from an EMBL/GenBank/DDBJ whole genome shotgun (WGS) entry which is preliminary data.</text>
</comment>
<dbReference type="InterPro" id="IPR007833">
    <property type="entry name" value="Capsule_polysaccharide_synth"/>
</dbReference>
<dbReference type="EMBL" id="QAYC01000004">
    <property type="protein sequence ID" value="PTW50653.1"/>
    <property type="molecule type" value="Genomic_DNA"/>
</dbReference>
<dbReference type="GO" id="GO:0000271">
    <property type="term" value="P:polysaccharide biosynthetic process"/>
    <property type="evidence" value="ECO:0007669"/>
    <property type="project" value="InterPro"/>
</dbReference>
<keyword evidence="2" id="KW-1185">Reference proteome</keyword>
<dbReference type="OrthoDB" id="9794206at2"/>
<dbReference type="CDD" id="cd16441">
    <property type="entry name" value="beta_Kdo_transferase_KpsS"/>
    <property type="match status" value="1"/>
</dbReference>
<sequence>MTEFQSQFVAPRGLRPQKHAQVVALDPEACKGRVFLMLQGHPSGFWRDLAAGLEADGHRVVKVNFCLADRIFWGRRPAIEFQGGLNRWRRFVFRLIEREGVTDILYYADRLPYHAIALEEGRRLRRRCWAIEFGYLRPDWLTLEPEGMGALSTFPKTRSEIEALAEGVEAPDMRNLYPFGFGVEAFNEVSFALLQSFGRPFYPLHVSDRPHWPVIEYLSWLPGLVRGRHRERAAVALTERLVAEGTPFNLVAMQLEVDYQIRASSDYPDLISFLDETLQSFAATAPADRHLVVKLHPLDSELGRWFSRIPRLARRHGIAERVHVIRGGDLGALIGGSRGVVLVNSTVGIHALRMGVPVCAMGRAVYDLPGLTHRRGLDRFWTAPDPVDTDYFRSFQRALSTIQVKGSFYNLEGRAAAIAEMRRRLAV</sequence>
<dbReference type="Pfam" id="PF05159">
    <property type="entry name" value="Capsule_synth"/>
    <property type="match status" value="1"/>
</dbReference>
<dbReference type="RefSeq" id="WP_146176245.1">
    <property type="nucleotide sequence ID" value="NZ_QAYC01000004.1"/>
</dbReference>
<proteinExistence type="predicted"/>
<dbReference type="GO" id="GO:0015774">
    <property type="term" value="P:polysaccharide transport"/>
    <property type="evidence" value="ECO:0007669"/>
    <property type="project" value="InterPro"/>
</dbReference>
<gene>
    <name evidence="1" type="ORF">C8N38_104289</name>
</gene>
<evidence type="ECO:0000313" key="2">
    <source>
        <dbReference type="Proteomes" id="UP000244037"/>
    </source>
</evidence>
<dbReference type="AlphaFoldDB" id="A0A8E2VMX5"/>
<protein>
    <submittedName>
        <fullName evidence="1">Capsular polysaccharide export protein</fullName>
    </submittedName>
</protein>
<name>A0A8E2VMX5_9RHOB</name>
<reference evidence="1 2" key="1">
    <citation type="submission" date="2018-04" db="EMBL/GenBank/DDBJ databases">
        <title>Genomic Encyclopedia of Archaeal and Bacterial Type Strains, Phase II (KMG-II): from individual species to whole genera.</title>
        <authorList>
            <person name="Goeker M."/>
        </authorList>
    </citation>
    <scope>NUCLEOTIDE SEQUENCE [LARGE SCALE GENOMIC DNA]</scope>
    <source>
        <strain evidence="1 2">DSM 19783</strain>
    </source>
</reference>
<evidence type="ECO:0000313" key="1">
    <source>
        <dbReference type="EMBL" id="PTW50653.1"/>
    </source>
</evidence>
<accession>A0A8E2VMX5</accession>
<organism evidence="1 2">
    <name type="scientific">Rhodovulum kholense</name>
    <dbReference type="NCBI Taxonomy" id="453584"/>
    <lineage>
        <taxon>Bacteria</taxon>
        <taxon>Pseudomonadati</taxon>
        <taxon>Pseudomonadota</taxon>
        <taxon>Alphaproteobacteria</taxon>
        <taxon>Rhodobacterales</taxon>
        <taxon>Paracoccaceae</taxon>
        <taxon>Rhodovulum</taxon>
    </lineage>
</organism>
<dbReference type="Proteomes" id="UP000244037">
    <property type="component" value="Unassembled WGS sequence"/>
</dbReference>